<evidence type="ECO:0000313" key="5">
    <source>
        <dbReference type="Proteomes" id="UP000005801"/>
    </source>
</evidence>
<keyword evidence="1" id="KW-0238">DNA-binding</keyword>
<proteinExistence type="predicted"/>
<dbReference type="CDD" id="cd00093">
    <property type="entry name" value="HTH_XRE"/>
    <property type="match status" value="1"/>
</dbReference>
<feature type="region of interest" description="Disordered" evidence="2">
    <location>
        <begin position="1"/>
        <end position="45"/>
    </location>
</feature>
<dbReference type="GO" id="GO:0003677">
    <property type="term" value="F:DNA binding"/>
    <property type="evidence" value="ECO:0007669"/>
    <property type="project" value="UniProtKB-KW"/>
</dbReference>
<accession>A6GJ15</accession>
<feature type="compositionally biased region" description="Basic and acidic residues" evidence="2">
    <location>
        <begin position="24"/>
        <end position="45"/>
    </location>
</feature>
<name>A6GJ15_9BACT</name>
<feature type="domain" description="HTH cro/C1-type" evidence="3">
    <location>
        <begin position="57"/>
        <end position="112"/>
    </location>
</feature>
<dbReference type="EMBL" id="ABCS01000147">
    <property type="protein sequence ID" value="EDM74129.1"/>
    <property type="molecule type" value="Genomic_DNA"/>
</dbReference>
<dbReference type="PROSITE" id="PS50943">
    <property type="entry name" value="HTH_CROC1"/>
    <property type="match status" value="1"/>
</dbReference>
<dbReference type="PANTHER" id="PTHR46797:SF1">
    <property type="entry name" value="METHYLPHOSPHONATE SYNTHASE"/>
    <property type="match status" value="1"/>
</dbReference>
<evidence type="ECO:0000256" key="1">
    <source>
        <dbReference type="ARBA" id="ARBA00023125"/>
    </source>
</evidence>
<dbReference type="STRING" id="391625.PPSIR1_32734"/>
<dbReference type="GO" id="GO:0005829">
    <property type="term" value="C:cytosol"/>
    <property type="evidence" value="ECO:0007669"/>
    <property type="project" value="TreeGrafter"/>
</dbReference>
<dbReference type="AlphaFoldDB" id="A6GJ15"/>
<dbReference type="InterPro" id="IPR001387">
    <property type="entry name" value="Cro/C1-type_HTH"/>
</dbReference>
<reference evidence="4 5" key="1">
    <citation type="submission" date="2007-06" db="EMBL/GenBank/DDBJ databases">
        <authorList>
            <person name="Shimkets L."/>
            <person name="Ferriera S."/>
            <person name="Johnson J."/>
            <person name="Kravitz S."/>
            <person name="Beeson K."/>
            <person name="Sutton G."/>
            <person name="Rogers Y.-H."/>
            <person name="Friedman R."/>
            <person name="Frazier M."/>
            <person name="Venter J.C."/>
        </authorList>
    </citation>
    <scope>NUCLEOTIDE SEQUENCE [LARGE SCALE GENOMIC DNA]</scope>
    <source>
        <strain evidence="4 5">SIR-1</strain>
    </source>
</reference>
<dbReference type="InterPro" id="IPR050807">
    <property type="entry name" value="TransReg_Diox_bact_type"/>
</dbReference>
<dbReference type="SUPFAM" id="SSF47413">
    <property type="entry name" value="lambda repressor-like DNA-binding domains"/>
    <property type="match status" value="1"/>
</dbReference>
<sequence length="159" mass="17989">MTDMQQVFEERTRPTPELNVEPLRVARPEPRKETRPDPRRGREVGERRYMVALGQRIRSAREQRGMTQKQAALAAGIATDMISRLENGRYQSPGLRTLLRIAEGLGIALSELLPDTNLEQRASPVELSHRARLIALAHRAEPRDLELIVDIAATIVNRP</sequence>
<dbReference type="InterPro" id="IPR010982">
    <property type="entry name" value="Lambda_DNA-bd_dom_sf"/>
</dbReference>
<keyword evidence="5" id="KW-1185">Reference proteome</keyword>
<dbReference type="PANTHER" id="PTHR46797">
    <property type="entry name" value="HTH-TYPE TRANSCRIPTIONAL REGULATOR"/>
    <property type="match status" value="1"/>
</dbReference>
<dbReference type="Pfam" id="PF01381">
    <property type="entry name" value="HTH_3"/>
    <property type="match status" value="1"/>
</dbReference>
<organism evidence="4 5">
    <name type="scientific">Plesiocystis pacifica SIR-1</name>
    <dbReference type="NCBI Taxonomy" id="391625"/>
    <lineage>
        <taxon>Bacteria</taxon>
        <taxon>Pseudomonadati</taxon>
        <taxon>Myxococcota</taxon>
        <taxon>Polyangia</taxon>
        <taxon>Nannocystales</taxon>
        <taxon>Nannocystaceae</taxon>
        <taxon>Plesiocystis</taxon>
    </lineage>
</organism>
<evidence type="ECO:0000256" key="2">
    <source>
        <dbReference type="SAM" id="MobiDB-lite"/>
    </source>
</evidence>
<evidence type="ECO:0000259" key="3">
    <source>
        <dbReference type="PROSITE" id="PS50943"/>
    </source>
</evidence>
<gene>
    <name evidence="4" type="ORF">PPSIR1_32734</name>
</gene>
<dbReference type="Gene3D" id="1.10.260.40">
    <property type="entry name" value="lambda repressor-like DNA-binding domains"/>
    <property type="match status" value="1"/>
</dbReference>
<evidence type="ECO:0000313" key="4">
    <source>
        <dbReference type="EMBL" id="EDM74129.1"/>
    </source>
</evidence>
<dbReference type="SMART" id="SM00530">
    <property type="entry name" value="HTH_XRE"/>
    <property type="match status" value="1"/>
</dbReference>
<comment type="caution">
    <text evidence="4">The sequence shown here is derived from an EMBL/GenBank/DDBJ whole genome shotgun (WGS) entry which is preliminary data.</text>
</comment>
<protein>
    <recommendedName>
        <fullName evidence="3">HTH cro/C1-type domain-containing protein</fullName>
    </recommendedName>
</protein>
<dbReference type="Proteomes" id="UP000005801">
    <property type="component" value="Unassembled WGS sequence"/>
</dbReference>
<dbReference type="GO" id="GO:0003700">
    <property type="term" value="F:DNA-binding transcription factor activity"/>
    <property type="evidence" value="ECO:0007669"/>
    <property type="project" value="TreeGrafter"/>
</dbReference>